<dbReference type="Proteomes" id="UP000716446">
    <property type="component" value="Unassembled WGS sequence"/>
</dbReference>
<comment type="caution">
    <text evidence="1">The sequence shown here is derived from an EMBL/GenBank/DDBJ whole genome shotgun (WGS) entry which is preliminary data.</text>
</comment>
<evidence type="ECO:0000313" key="2">
    <source>
        <dbReference type="Proteomes" id="UP000716446"/>
    </source>
</evidence>
<sequence length="197" mass="21611">RPLNNNNPTDVPAFKKPRLDIDHTTAELKTMDIQLVDSLRASMATTQWGDENCRNDTMANITKAQCMILACSDLEHGSKEASATVDKLIDALIDSEIRHVSVALRTYATADEARCESKTIFVEGILKCDCSITQLAKLCVKEKLQGLPVDAIIDRIEKETKLAYASVTQKKFFEVLEGALGVKRVEGTNCLPSKPGG</sequence>
<proteinExistence type="predicted"/>
<organism evidence="1 2">
    <name type="scientific">Aureobasidium vineae</name>
    <dbReference type="NCBI Taxonomy" id="2773715"/>
    <lineage>
        <taxon>Eukaryota</taxon>
        <taxon>Fungi</taxon>
        <taxon>Dikarya</taxon>
        <taxon>Ascomycota</taxon>
        <taxon>Pezizomycotina</taxon>
        <taxon>Dothideomycetes</taxon>
        <taxon>Dothideomycetidae</taxon>
        <taxon>Dothideales</taxon>
        <taxon>Saccotheciaceae</taxon>
        <taxon>Aureobasidium</taxon>
    </lineage>
</organism>
<dbReference type="EMBL" id="CAIJEN010000004">
    <property type="protein sequence ID" value="CAD0084926.1"/>
    <property type="molecule type" value="Genomic_DNA"/>
</dbReference>
<reference evidence="1" key="1">
    <citation type="submission" date="2020-06" db="EMBL/GenBank/DDBJ databases">
        <authorList>
            <person name="Onetto C."/>
        </authorList>
    </citation>
    <scope>NUCLEOTIDE SEQUENCE</scope>
</reference>
<evidence type="ECO:0000313" key="1">
    <source>
        <dbReference type="EMBL" id="CAD0084926.1"/>
    </source>
</evidence>
<dbReference type="AlphaFoldDB" id="A0A9N8JC50"/>
<accession>A0A9N8JC50</accession>
<keyword evidence="2" id="KW-1185">Reference proteome</keyword>
<protein>
    <submittedName>
        <fullName evidence="1">Uncharacterized protein</fullName>
    </submittedName>
</protein>
<name>A0A9N8JC50_9PEZI</name>
<feature type="non-terminal residue" evidence="1">
    <location>
        <position position="197"/>
    </location>
</feature>
<gene>
    <name evidence="1" type="ORF">AWRI4619_LOCUS3493</name>
</gene>